<dbReference type="Gene3D" id="3.40.190.10">
    <property type="entry name" value="Periplasmic binding protein-like II"/>
    <property type="match status" value="1"/>
</dbReference>
<feature type="domain" description="SsuA/THI5-like" evidence="1">
    <location>
        <begin position="87"/>
        <end position="142"/>
    </location>
</feature>
<evidence type="ECO:0000313" key="2">
    <source>
        <dbReference type="EMBL" id="GGF30183.1"/>
    </source>
</evidence>
<keyword evidence="3" id="KW-1185">Reference proteome</keyword>
<accession>A0A8J3E3G8</accession>
<organism evidence="2 3">
    <name type="scientific">Aliidongia dinghuensis</name>
    <dbReference type="NCBI Taxonomy" id="1867774"/>
    <lineage>
        <taxon>Bacteria</taxon>
        <taxon>Pseudomonadati</taxon>
        <taxon>Pseudomonadota</taxon>
        <taxon>Alphaproteobacteria</taxon>
        <taxon>Rhodospirillales</taxon>
        <taxon>Dongiaceae</taxon>
        <taxon>Aliidongia</taxon>
    </lineage>
</organism>
<protein>
    <submittedName>
        <fullName evidence="2">4,5-dihydroxyphthalate decarboxylase</fullName>
    </submittedName>
</protein>
<name>A0A8J3E3G8_9PROT</name>
<dbReference type="SUPFAM" id="SSF53850">
    <property type="entry name" value="Periplasmic binding protein-like II"/>
    <property type="match status" value="1"/>
</dbReference>
<dbReference type="AlphaFoldDB" id="A0A8J3E3G8"/>
<dbReference type="RefSeq" id="WP_189049070.1">
    <property type="nucleotide sequence ID" value="NZ_BMJQ01000010.1"/>
</dbReference>
<dbReference type="InterPro" id="IPR015168">
    <property type="entry name" value="SsuA/THI5"/>
</dbReference>
<dbReference type="Pfam" id="PF09084">
    <property type="entry name" value="NMT1"/>
    <property type="match status" value="1"/>
</dbReference>
<dbReference type="Proteomes" id="UP000646365">
    <property type="component" value="Unassembled WGS sequence"/>
</dbReference>
<evidence type="ECO:0000259" key="1">
    <source>
        <dbReference type="Pfam" id="PF09084"/>
    </source>
</evidence>
<evidence type="ECO:0000313" key="3">
    <source>
        <dbReference type="Proteomes" id="UP000646365"/>
    </source>
</evidence>
<reference evidence="2" key="2">
    <citation type="submission" date="2020-09" db="EMBL/GenBank/DDBJ databases">
        <authorList>
            <person name="Sun Q."/>
            <person name="Zhou Y."/>
        </authorList>
    </citation>
    <scope>NUCLEOTIDE SEQUENCE</scope>
    <source>
        <strain evidence="2">CGMCC 1.15725</strain>
    </source>
</reference>
<dbReference type="EMBL" id="BMJQ01000010">
    <property type="protein sequence ID" value="GGF30183.1"/>
    <property type="molecule type" value="Genomic_DNA"/>
</dbReference>
<proteinExistence type="predicted"/>
<gene>
    <name evidence="2" type="ORF">GCM10011611_40350</name>
</gene>
<reference evidence="2" key="1">
    <citation type="journal article" date="2014" name="Int. J. Syst. Evol. Microbiol.">
        <title>Complete genome sequence of Corynebacterium casei LMG S-19264T (=DSM 44701T), isolated from a smear-ripened cheese.</title>
        <authorList>
            <consortium name="US DOE Joint Genome Institute (JGI-PGF)"/>
            <person name="Walter F."/>
            <person name="Albersmeier A."/>
            <person name="Kalinowski J."/>
            <person name="Ruckert C."/>
        </authorList>
    </citation>
    <scope>NUCLEOTIDE SEQUENCE</scope>
    <source>
        <strain evidence="2">CGMCC 1.15725</strain>
    </source>
</reference>
<comment type="caution">
    <text evidence="2">The sequence shown here is derived from an EMBL/GenBank/DDBJ whole genome shotgun (WGS) entry which is preliminary data.</text>
</comment>
<sequence>MTTKLKLSIATGNYDRTRPLVDGEVPIDGVDPIFMLLSPEEMFFRSFRDRAFDVSELSLSSFAVKTAAGTNPYVGVPVFPSRAFRHTSICIRTDRGIKRPEDLRGRRIGTPEYQLTACVWARALLEEEYGVAPSDVTWVRGGLEETGRSEKIAVQLPPEIRIEPAPADRTLAQMLKDGDIDAIVAPRAPSCFEQWDPNIGWLWPDPQAAASQYFEKTRIFPIMHLIGIRKELVDEHPWLPIAVYKAFSKAKTRALELLVDTSATKVTLPFVDELLRATRRLMGEDFWPYGVEPNRHVLDRFLGYHYDQGLSPRRLTVEELFHPSTLATFKI</sequence>